<feature type="repeat" description="TPR" evidence="1">
    <location>
        <begin position="71"/>
        <end position="104"/>
    </location>
</feature>
<dbReference type="AlphaFoldDB" id="A0A1E5IN78"/>
<dbReference type="PANTHER" id="PTHR12558:SF13">
    <property type="entry name" value="CELL DIVISION CYCLE PROTEIN 27 HOMOLOG"/>
    <property type="match status" value="1"/>
</dbReference>
<evidence type="ECO:0000313" key="4">
    <source>
        <dbReference type="Proteomes" id="UP000095237"/>
    </source>
</evidence>
<dbReference type="PROSITE" id="PS51257">
    <property type="entry name" value="PROKAR_LIPOPROTEIN"/>
    <property type="match status" value="1"/>
</dbReference>
<feature type="repeat" description="TPR" evidence="1">
    <location>
        <begin position="181"/>
        <end position="214"/>
    </location>
</feature>
<dbReference type="PROSITE" id="PS50005">
    <property type="entry name" value="TPR"/>
    <property type="match status" value="3"/>
</dbReference>
<proteinExistence type="predicted"/>
<feature type="repeat" description="TPR" evidence="1">
    <location>
        <begin position="215"/>
        <end position="248"/>
    </location>
</feature>
<keyword evidence="4" id="KW-1185">Reference proteome</keyword>
<protein>
    <submittedName>
        <fullName evidence="3">Uncharacterized protein</fullName>
    </submittedName>
</protein>
<reference evidence="3 4" key="1">
    <citation type="submission" date="2015-11" db="EMBL/GenBank/DDBJ databases">
        <title>Evidence for parallel genomic evolution in an endosymbiosis of termite gut flagellates.</title>
        <authorList>
            <person name="Zheng H."/>
        </authorList>
    </citation>
    <scope>NUCLEOTIDE SEQUENCE [LARGE SCALE GENOMIC DNA]</scope>
    <source>
        <strain evidence="3 4">CET450</strain>
    </source>
</reference>
<keyword evidence="2" id="KW-0472">Membrane</keyword>
<dbReference type="SUPFAM" id="SSF81901">
    <property type="entry name" value="HCP-like"/>
    <property type="match status" value="1"/>
</dbReference>
<dbReference type="PANTHER" id="PTHR12558">
    <property type="entry name" value="CELL DIVISION CYCLE 16,23,27"/>
    <property type="match status" value="1"/>
</dbReference>
<dbReference type="Pfam" id="PF13432">
    <property type="entry name" value="TPR_16"/>
    <property type="match status" value="1"/>
</dbReference>
<dbReference type="Pfam" id="PF13181">
    <property type="entry name" value="TPR_8"/>
    <property type="match status" value="2"/>
</dbReference>
<dbReference type="Gene3D" id="1.25.40.10">
    <property type="entry name" value="Tetratricopeptide repeat domain"/>
    <property type="match status" value="4"/>
</dbReference>
<dbReference type="Pfam" id="PF13431">
    <property type="entry name" value="TPR_17"/>
    <property type="match status" value="1"/>
</dbReference>
<feature type="transmembrane region" description="Helical" evidence="2">
    <location>
        <begin position="9"/>
        <end position="30"/>
    </location>
</feature>
<evidence type="ECO:0000256" key="2">
    <source>
        <dbReference type="SAM" id="Phobius"/>
    </source>
</evidence>
<name>A0A1E5IN78_ENDTX</name>
<keyword evidence="1" id="KW-0802">TPR repeat</keyword>
<dbReference type="EMBL" id="LNVX01000218">
    <property type="protein sequence ID" value="OEG71408.1"/>
    <property type="molecule type" value="Genomic_DNA"/>
</dbReference>
<gene>
    <name evidence="3" type="ORF">ATZ36_14920</name>
</gene>
<accession>A0A1E5IN78</accession>
<dbReference type="Proteomes" id="UP000095237">
    <property type="component" value="Unassembled WGS sequence"/>
</dbReference>
<evidence type="ECO:0000256" key="1">
    <source>
        <dbReference type="PROSITE-ProRule" id="PRU00339"/>
    </source>
</evidence>
<dbReference type="SMART" id="SM00028">
    <property type="entry name" value="TPR"/>
    <property type="match status" value="8"/>
</dbReference>
<comment type="caution">
    <text evidence="3">The sequence shown here is derived from an EMBL/GenBank/DDBJ whole genome shotgun (WGS) entry which is preliminary data.</text>
</comment>
<keyword evidence="2" id="KW-0812">Transmembrane</keyword>
<evidence type="ECO:0000313" key="3">
    <source>
        <dbReference type="EMBL" id="OEG71408.1"/>
    </source>
</evidence>
<dbReference type="InterPro" id="IPR011990">
    <property type="entry name" value="TPR-like_helical_dom_sf"/>
</dbReference>
<organism evidence="3 4">
    <name type="scientific">Endomicrobium trichonymphae</name>
    <dbReference type="NCBI Taxonomy" id="1408204"/>
    <lineage>
        <taxon>Bacteria</taxon>
        <taxon>Pseudomonadati</taxon>
        <taxon>Elusimicrobiota</taxon>
        <taxon>Endomicrobiia</taxon>
        <taxon>Endomicrobiales</taxon>
        <taxon>Endomicrobiaceae</taxon>
        <taxon>Candidatus Endomicrobiellum</taxon>
    </lineage>
</organism>
<dbReference type="InterPro" id="IPR019734">
    <property type="entry name" value="TPR_rpt"/>
</dbReference>
<keyword evidence="2" id="KW-1133">Transmembrane helix</keyword>
<sequence>MFSRPSDKNLIYSTIITACFIFAAAGIYIARNLSYSKDVILQKAGKYYADERYFMAARYFSKAIDLNASSAELYRNYGISLLRLGDYDLAVKYFKLATSLDSRNSDSYYYIGDALYRGASSSENKEKLLQAARYLKKAIELDPYSEKSYTLIGLCFRSYGLQENARTFYKKALLSKNFSKAGFYNLIGNTFREEGRYKEALSYYKKAKDNDRLFVAAYCSIGDMYLKLNNCKEALLNYRKAIEVDGDFIIPYISLANFYYNDKNNFYEAAKCCLKALKINPDSAKANYILGMSYKALGRKKECVEYLKKAAFCGSDDAVVELINIGIDLR</sequence>